<accession>A0A9W7FEW4</accession>
<keyword evidence="1" id="KW-0175">Coiled coil</keyword>
<dbReference type="InterPro" id="IPR036691">
    <property type="entry name" value="Endo/exonu/phosph_ase_sf"/>
</dbReference>
<dbReference type="AlphaFoldDB" id="A0A9W7FEW4"/>
<feature type="region of interest" description="Disordered" evidence="2">
    <location>
        <begin position="226"/>
        <end position="253"/>
    </location>
</feature>
<dbReference type="Gene3D" id="3.60.10.10">
    <property type="entry name" value="Endonuclease/exonuclease/phosphatase"/>
    <property type="match status" value="1"/>
</dbReference>
<protein>
    <recommendedName>
        <fullName evidence="5">Endonuclease/exonuclease/phosphatase domain-containing protein</fullName>
    </recommendedName>
</protein>
<feature type="compositionally biased region" description="Polar residues" evidence="2">
    <location>
        <begin position="244"/>
        <end position="253"/>
    </location>
</feature>
<name>A0A9W7FEW4_9STRA</name>
<evidence type="ECO:0000313" key="4">
    <source>
        <dbReference type="Proteomes" id="UP001165122"/>
    </source>
</evidence>
<gene>
    <name evidence="3" type="ORF">TrLO_g10681</name>
</gene>
<dbReference type="Proteomes" id="UP001165122">
    <property type="component" value="Unassembled WGS sequence"/>
</dbReference>
<feature type="compositionally biased region" description="Basic and acidic residues" evidence="2">
    <location>
        <begin position="14"/>
        <end position="25"/>
    </location>
</feature>
<evidence type="ECO:0000256" key="1">
    <source>
        <dbReference type="SAM" id="Coils"/>
    </source>
</evidence>
<feature type="non-terminal residue" evidence="3">
    <location>
        <position position="1"/>
    </location>
</feature>
<organism evidence="3 4">
    <name type="scientific">Triparma laevis f. longispina</name>
    <dbReference type="NCBI Taxonomy" id="1714387"/>
    <lineage>
        <taxon>Eukaryota</taxon>
        <taxon>Sar</taxon>
        <taxon>Stramenopiles</taxon>
        <taxon>Ochrophyta</taxon>
        <taxon>Bolidophyceae</taxon>
        <taxon>Parmales</taxon>
        <taxon>Triparmaceae</taxon>
        <taxon>Triparma</taxon>
    </lineage>
</organism>
<reference evidence="4" key="1">
    <citation type="journal article" date="2023" name="Commun. Biol.">
        <title>Genome analysis of Parmales, the sister group of diatoms, reveals the evolutionary specialization of diatoms from phago-mixotrophs to photoautotrophs.</title>
        <authorList>
            <person name="Ban H."/>
            <person name="Sato S."/>
            <person name="Yoshikawa S."/>
            <person name="Yamada K."/>
            <person name="Nakamura Y."/>
            <person name="Ichinomiya M."/>
            <person name="Sato N."/>
            <person name="Blanc-Mathieu R."/>
            <person name="Endo H."/>
            <person name="Kuwata A."/>
            <person name="Ogata H."/>
        </authorList>
    </citation>
    <scope>NUCLEOTIDE SEQUENCE [LARGE SCALE GENOMIC DNA]</scope>
    <source>
        <strain evidence="4">NIES 3700</strain>
    </source>
</reference>
<evidence type="ECO:0000256" key="2">
    <source>
        <dbReference type="SAM" id="MobiDB-lite"/>
    </source>
</evidence>
<feature type="coiled-coil region" evidence="1">
    <location>
        <begin position="308"/>
        <end position="342"/>
    </location>
</feature>
<evidence type="ECO:0000313" key="3">
    <source>
        <dbReference type="EMBL" id="GMI11032.1"/>
    </source>
</evidence>
<dbReference type="OrthoDB" id="10637479at2759"/>
<proteinExistence type="predicted"/>
<evidence type="ECO:0008006" key="5">
    <source>
        <dbReference type="Google" id="ProtNLM"/>
    </source>
</evidence>
<comment type="caution">
    <text evidence="3">The sequence shown here is derived from an EMBL/GenBank/DDBJ whole genome shotgun (WGS) entry which is preliminary data.</text>
</comment>
<sequence>PIKFADAGKSSAASKEEKDLGHDIDLVGDMGVDQQTRAPNSPAGVENVPRLVQKEAEIPEEVYISVNLNEDARGLLEQLIGMETNMLGGASAFKEELVKLGIVQPLLGPSIRAAREKFKSNMSKETKDVFRRILETRKCLPAVISPPVKAEETVGVGGQAEEEGTRVERVKVLESGGGFGSPAATPAAPIARNSKILSANSPMSETVSKPLVEKSKSATAYPEPVVPAPVSAPSPASTPLKCSGENSGKGSTASELPALSVALSPGSNFRVHSYESAGMSPAASESGTMITKESSDVINMVFSRIKLLEEELRVSEQHEEKVGNLSKKLEEEDKKMKEMKTAGKKQSRGLNDIINYMIMGSKGSKENEDLVDEEDLAAEEIIIEVVKEIEKIIIEEVEKLIIGGDETAATTTTRTFTVLTQENYNSLTVLSWNVYFGTKSESFARELKLWMDIEEADVLCLQEVNTVTLSLIKKEFTLEKGYIVQAHHEGLLETASKKGMRNIIIAINRNGLNLDWKKIKNPTCPNDEIMYATMSHFMHKDPSVDVSILESLMNTHKDTIIAANCDLMVLDRIYQEFRGGPDAVPTTEYVEYEPQQMKETLKNAAALHDFKKFSYPPGFVHATVEGGRNICICSVHTPGANKQQTKQELDWLFEEKDDQGVDQGVKRWMRGEEGRGKEPHITILIGDFNWQILNTSDEARRKSSSVDGEEMGGASLVDLVGKAVGNKFHPCMPLCPTTTVSKADAAWFKVSDSVEVVEAGIRVIQLEKNVDAKIAFHCSDHQPIRFKMDWRWK</sequence>
<dbReference type="SUPFAM" id="SSF56219">
    <property type="entry name" value="DNase I-like"/>
    <property type="match status" value="1"/>
</dbReference>
<keyword evidence="4" id="KW-1185">Reference proteome</keyword>
<feature type="region of interest" description="Disordered" evidence="2">
    <location>
        <begin position="1"/>
        <end position="45"/>
    </location>
</feature>
<dbReference type="EMBL" id="BRXW01000157">
    <property type="protein sequence ID" value="GMI11032.1"/>
    <property type="molecule type" value="Genomic_DNA"/>
</dbReference>